<organism evidence="1 2">
    <name type="scientific">Methylocella tundrae</name>
    <dbReference type="NCBI Taxonomy" id="227605"/>
    <lineage>
        <taxon>Bacteria</taxon>
        <taxon>Pseudomonadati</taxon>
        <taxon>Pseudomonadota</taxon>
        <taxon>Alphaproteobacteria</taxon>
        <taxon>Hyphomicrobiales</taxon>
        <taxon>Beijerinckiaceae</taxon>
        <taxon>Methylocella</taxon>
    </lineage>
</organism>
<gene>
    <name evidence="1" type="ORF">MTUNDRAET4_3522</name>
</gene>
<evidence type="ECO:0000313" key="1">
    <source>
        <dbReference type="EMBL" id="VFU10409.1"/>
    </source>
</evidence>
<dbReference type="KEGG" id="mtun:MTUNDRAET4_3522"/>
<sequence length="76" mass="8448">MGVRRGVEIIRLRDWGLRRSFAFWLPNRGRIKFLLQGGGLPIEEHARHCLHLSLPLNLALADGPPAPDIGRFAPAG</sequence>
<dbReference type="AlphaFoldDB" id="A0A4U8Z4H1"/>
<proteinExistence type="predicted"/>
<accession>A0A4U8Z4H1</accession>
<reference evidence="1 2" key="1">
    <citation type="submission" date="2019-03" db="EMBL/GenBank/DDBJ databases">
        <authorList>
            <person name="Kox A.R. M."/>
        </authorList>
    </citation>
    <scope>NUCLEOTIDE SEQUENCE [LARGE SCALE GENOMIC DNA]</scope>
    <source>
        <strain evidence="1">MTUNDRAET4 annotated genome</strain>
    </source>
</reference>
<evidence type="ECO:0000313" key="2">
    <source>
        <dbReference type="Proteomes" id="UP000294360"/>
    </source>
</evidence>
<protein>
    <submittedName>
        <fullName evidence="1">Uncharacterized protein</fullName>
    </submittedName>
</protein>
<name>A0A4U8Z4H1_METTU</name>
<dbReference type="EMBL" id="LR536450">
    <property type="protein sequence ID" value="VFU10409.1"/>
    <property type="molecule type" value="Genomic_DNA"/>
</dbReference>
<dbReference type="Proteomes" id="UP000294360">
    <property type="component" value="Chromosome"/>
</dbReference>